<dbReference type="RefSeq" id="WP_237609085.1">
    <property type="nucleotide sequence ID" value="NZ_JAIRBB010000015.1"/>
</dbReference>
<dbReference type="AlphaFoldDB" id="A0A9X1U7A6"/>
<keyword evidence="3" id="KW-0812">Transmembrane</keyword>
<keyword evidence="1" id="KW-0175">Coiled coil</keyword>
<organism evidence="5 6">
    <name type="scientific">Aequorivita xiaoshiensis</name>
    <dbReference type="NCBI Taxonomy" id="2874476"/>
    <lineage>
        <taxon>Bacteria</taxon>
        <taxon>Pseudomonadati</taxon>
        <taxon>Bacteroidota</taxon>
        <taxon>Flavobacteriia</taxon>
        <taxon>Flavobacteriales</taxon>
        <taxon>Flavobacteriaceae</taxon>
        <taxon>Aequorivita</taxon>
    </lineage>
</organism>
<evidence type="ECO:0000256" key="1">
    <source>
        <dbReference type="SAM" id="Coils"/>
    </source>
</evidence>
<accession>A0A9X1U7A6</accession>
<feature type="region of interest" description="Disordered" evidence="2">
    <location>
        <begin position="124"/>
        <end position="144"/>
    </location>
</feature>
<feature type="compositionally biased region" description="Basic and acidic residues" evidence="2">
    <location>
        <begin position="125"/>
        <end position="135"/>
    </location>
</feature>
<feature type="domain" description="2TM" evidence="4">
    <location>
        <begin position="21"/>
        <end position="102"/>
    </location>
</feature>
<feature type="coiled-coil region" evidence="1">
    <location>
        <begin position="96"/>
        <end position="123"/>
    </location>
</feature>
<dbReference type="Proteomes" id="UP001139462">
    <property type="component" value="Unassembled WGS sequence"/>
</dbReference>
<comment type="caution">
    <text evidence="5">The sequence shown here is derived from an EMBL/GenBank/DDBJ whole genome shotgun (WGS) entry which is preliminary data.</text>
</comment>
<keyword evidence="6" id="KW-1185">Reference proteome</keyword>
<gene>
    <name evidence="5" type="ORF">K8344_12850</name>
</gene>
<proteinExistence type="predicted"/>
<evidence type="ECO:0000313" key="5">
    <source>
        <dbReference type="EMBL" id="MCG2432012.1"/>
    </source>
</evidence>
<evidence type="ECO:0000256" key="2">
    <source>
        <dbReference type="SAM" id="MobiDB-lite"/>
    </source>
</evidence>
<sequence length="144" mass="17372">MFSKTKKNNRIDAEQREQYEYARRRIKQKKNLMRHFILFLVGSIILIIINPVLGYGNETLIKDWFIWAILIWTFIFLIHLFNVFVMNKFMDKEWEDRQLEKLKARQAEKIAELQKQVDSELQLPKTDDFTKKNDADNLLPPDVQ</sequence>
<dbReference type="EMBL" id="JAIRBB010000015">
    <property type="protein sequence ID" value="MCG2432012.1"/>
    <property type="molecule type" value="Genomic_DNA"/>
</dbReference>
<protein>
    <submittedName>
        <fullName evidence="5">2TM domain-containing protein</fullName>
    </submittedName>
</protein>
<keyword evidence="3" id="KW-1133">Transmembrane helix</keyword>
<evidence type="ECO:0000256" key="3">
    <source>
        <dbReference type="SAM" id="Phobius"/>
    </source>
</evidence>
<evidence type="ECO:0000313" key="6">
    <source>
        <dbReference type="Proteomes" id="UP001139462"/>
    </source>
</evidence>
<evidence type="ECO:0000259" key="4">
    <source>
        <dbReference type="Pfam" id="PF13239"/>
    </source>
</evidence>
<feature type="transmembrane region" description="Helical" evidence="3">
    <location>
        <begin position="32"/>
        <end position="52"/>
    </location>
</feature>
<name>A0A9X1U7A6_9FLAO</name>
<keyword evidence="3" id="KW-0472">Membrane</keyword>
<reference evidence="5" key="1">
    <citation type="submission" date="2021-09" db="EMBL/GenBank/DDBJ databases">
        <title>Genome of Aequorivita sp. strain F64183.</title>
        <authorList>
            <person name="Wang Y."/>
        </authorList>
    </citation>
    <scope>NUCLEOTIDE SEQUENCE</scope>
    <source>
        <strain evidence="5">F64183</strain>
    </source>
</reference>
<dbReference type="Pfam" id="PF13239">
    <property type="entry name" value="2TM"/>
    <property type="match status" value="1"/>
</dbReference>
<dbReference type="InterPro" id="IPR025698">
    <property type="entry name" value="2TM_dom"/>
</dbReference>
<feature type="transmembrane region" description="Helical" evidence="3">
    <location>
        <begin position="64"/>
        <end position="85"/>
    </location>
</feature>